<evidence type="ECO:0000256" key="7">
    <source>
        <dbReference type="ARBA" id="ARBA00022723"/>
    </source>
</evidence>
<evidence type="ECO:0000313" key="15">
    <source>
        <dbReference type="EnsemblPlants" id="Pp3c3_28450V3.5"/>
    </source>
</evidence>
<dbReference type="Gramene" id="Pp3c3_28450V3.5">
    <property type="protein sequence ID" value="Pp3c3_28450V3.5"/>
    <property type="gene ID" value="Pp3c3_28450"/>
</dbReference>
<comment type="cofactor">
    <cofactor evidence="1">
        <name>[4Fe-4S] cluster</name>
        <dbReference type="ChEBI" id="CHEBI:49883"/>
    </cofactor>
</comment>
<dbReference type="InterPro" id="IPR004209">
    <property type="entry name" value="FTR_bsu"/>
</dbReference>
<reference evidence="15 16" key="2">
    <citation type="journal article" date="2018" name="Plant J.">
        <title>The Physcomitrella patens chromosome-scale assembly reveals moss genome structure and evolution.</title>
        <authorList>
            <person name="Lang D."/>
            <person name="Ullrich K.K."/>
            <person name="Murat F."/>
            <person name="Fuchs J."/>
            <person name="Jenkins J."/>
            <person name="Haas F.B."/>
            <person name="Piednoel M."/>
            <person name="Gundlach H."/>
            <person name="Van Bel M."/>
            <person name="Meyberg R."/>
            <person name="Vives C."/>
            <person name="Morata J."/>
            <person name="Symeonidi A."/>
            <person name="Hiss M."/>
            <person name="Muchero W."/>
            <person name="Kamisugi Y."/>
            <person name="Saleh O."/>
            <person name="Blanc G."/>
            <person name="Decker E.L."/>
            <person name="van Gessel N."/>
            <person name="Grimwood J."/>
            <person name="Hayes R.D."/>
            <person name="Graham S.W."/>
            <person name="Gunter L.E."/>
            <person name="McDaniel S.F."/>
            <person name="Hoernstein S.N.W."/>
            <person name="Larsson A."/>
            <person name="Li F.W."/>
            <person name="Perroud P.F."/>
            <person name="Phillips J."/>
            <person name="Ranjan P."/>
            <person name="Rokshar D.S."/>
            <person name="Rothfels C.J."/>
            <person name="Schneider L."/>
            <person name="Shu S."/>
            <person name="Stevenson D.W."/>
            <person name="Thummler F."/>
            <person name="Tillich M."/>
            <person name="Villarreal Aguilar J.C."/>
            <person name="Widiez T."/>
            <person name="Wong G.K."/>
            <person name="Wymore A."/>
            <person name="Zhang Y."/>
            <person name="Zimmer A.D."/>
            <person name="Quatrano R.S."/>
            <person name="Mayer K.F.X."/>
            <person name="Goodstein D."/>
            <person name="Casacuberta J.M."/>
            <person name="Vandepoele K."/>
            <person name="Reski R."/>
            <person name="Cuming A.C."/>
            <person name="Tuskan G.A."/>
            <person name="Maumus F."/>
            <person name="Salse J."/>
            <person name="Schmutz J."/>
            <person name="Rensing S.A."/>
        </authorList>
    </citation>
    <scope>NUCLEOTIDE SEQUENCE [LARGE SCALE GENOMIC DNA]</scope>
    <source>
        <strain evidence="15 16">cv. Gransden 2004</strain>
    </source>
</reference>
<evidence type="ECO:0000256" key="3">
    <source>
        <dbReference type="ARBA" id="ARBA00007941"/>
    </source>
</evidence>
<evidence type="ECO:0000313" key="16">
    <source>
        <dbReference type="Proteomes" id="UP000006727"/>
    </source>
</evidence>
<dbReference type="FunCoup" id="A0A7I4DC98">
    <property type="interactions" value="1405"/>
</dbReference>
<comment type="function">
    <text evidence="2">Catalytic subunit of the ferredoxin-thioredoxin reductase (FTR), which catalyzes the two-electron reduction of thioredoxins by the electrons provided by reduced ferredoxin.</text>
</comment>
<evidence type="ECO:0000256" key="9">
    <source>
        <dbReference type="ARBA" id="ARBA00023004"/>
    </source>
</evidence>
<dbReference type="Pfam" id="PF02943">
    <property type="entry name" value="FeThRed_B"/>
    <property type="match status" value="1"/>
</dbReference>
<reference evidence="15 16" key="1">
    <citation type="journal article" date="2008" name="Science">
        <title>The Physcomitrella genome reveals evolutionary insights into the conquest of land by plants.</title>
        <authorList>
            <person name="Rensing S."/>
            <person name="Lang D."/>
            <person name="Zimmer A."/>
            <person name="Terry A."/>
            <person name="Salamov A."/>
            <person name="Shapiro H."/>
            <person name="Nishiyama T."/>
            <person name="Perroud P.-F."/>
            <person name="Lindquist E."/>
            <person name="Kamisugi Y."/>
            <person name="Tanahashi T."/>
            <person name="Sakakibara K."/>
            <person name="Fujita T."/>
            <person name="Oishi K."/>
            <person name="Shin-I T."/>
            <person name="Kuroki Y."/>
            <person name="Toyoda A."/>
            <person name="Suzuki Y."/>
            <person name="Hashimoto A."/>
            <person name="Yamaguchi K."/>
            <person name="Sugano A."/>
            <person name="Kohara Y."/>
            <person name="Fujiyama A."/>
            <person name="Anterola A."/>
            <person name="Aoki S."/>
            <person name="Ashton N."/>
            <person name="Barbazuk W.B."/>
            <person name="Barker E."/>
            <person name="Bennetzen J."/>
            <person name="Bezanilla M."/>
            <person name="Blankenship R."/>
            <person name="Cho S.H."/>
            <person name="Dutcher S."/>
            <person name="Estelle M."/>
            <person name="Fawcett J.A."/>
            <person name="Gundlach H."/>
            <person name="Hanada K."/>
            <person name="Heyl A."/>
            <person name="Hicks K.A."/>
            <person name="Hugh J."/>
            <person name="Lohr M."/>
            <person name="Mayer K."/>
            <person name="Melkozernov A."/>
            <person name="Murata T."/>
            <person name="Nelson D."/>
            <person name="Pils B."/>
            <person name="Prigge M."/>
            <person name="Reiss B."/>
            <person name="Renner T."/>
            <person name="Rombauts S."/>
            <person name="Rushton P."/>
            <person name="Sanderfoot A."/>
            <person name="Schween G."/>
            <person name="Shiu S.-H."/>
            <person name="Stueber K."/>
            <person name="Theodoulou F.L."/>
            <person name="Tu H."/>
            <person name="Van de Peer Y."/>
            <person name="Verrier P.J."/>
            <person name="Waters E."/>
            <person name="Wood A."/>
            <person name="Yang L."/>
            <person name="Cove D."/>
            <person name="Cuming A."/>
            <person name="Hasebe M."/>
            <person name="Lucas S."/>
            <person name="Mishler D.B."/>
            <person name="Reski R."/>
            <person name="Grigoriev I."/>
            <person name="Quatrano R.S."/>
            <person name="Boore J.L."/>
        </authorList>
    </citation>
    <scope>NUCLEOTIDE SEQUENCE [LARGE SCALE GENOMIC DNA]</scope>
    <source>
        <strain evidence="15 16">cv. Gransden 2004</strain>
    </source>
</reference>
<evidence type="ECO:0000256" key="8">
    <source>
        <dbReference type="ARBA" id="ARBA00023002"/>
    </source>
</evidence>
<dbReference type="GO" id="GO:0051539">
    <property type="term" value="F:4 iron, 4 sulfur cluster binding"/>
    <property type="evidence" value="ECO:0007669"/>
    <property type="project" value="UniProtKB-KW"/>
</dbReference>
<keyword evidence="10" id="KW-0411">Iron-sulfur</keyword>
<dbReference type="Gene3D" id="3.90.460.10">
    <property type="entry name" value="Ferredoxin thioredoxin reductase catalytic beta subunit"/>
    <property type="match status" value="1"/>
</dbReference>
<dbReference type="GO" id="GO:0046872">
    <property type="term" value="F:metal ion binding"/>
    <property type="evidence" value="ECO:0007669"/>
    <property type="project" value="UniProtKB-KW"/>
</dbReference>
<dbReference type="InterPro" id="IPR036644">
    <property type="entry name" value="FTR_bsu_sf"/>
</dbReference>
<evidence type="ECO:0000256" key="11">
    <source>
        <dbReference type="ARBA" id="ARBA00023157"/>
    </source>
</evidence>
<evidence type="ECO:0000256" key="13">
    <source>
        <dbReference type="ARBA" id="ARBA00030295"/>
    </source>
</evidence>
<dbReference type="EnsemblPlants" id="Pp3c3_28450V3.5">
    <property type="protein sequence ID" value="Pp3c3_28450V3.5"/>
    <property type="gene ID" value="Pp3c3_28450"/>
</dbReference>
<keyword evidence="11" id="KW-1015">Disulfide bond</keyword>
<evidence type="ECO:0000256" key="2">
    <source>
        <dbReference type="ARBA" id="ARBA00003945"/>
    </source>
</evidence>
<accession>A0A7I4DC98</accession>
<gene>
    <name evidence="15" type="primary">LOC112280455</name>
</gene>
<comment type="catalytic activity">
    <reaction evidence="14">
        <text>[thioredoxin]-disulfide + 2 reduced [2Fe-2S]-[ferredoxin] + 2 H(+) = [thioredoxin]-dithiol + 2 oxidized [2Fe-2S]-[ferredoxin]</text>
        <dbReference type="Rhea" id="RHEA:42336"/>
        <dbReference type="Rhea" id="RHEA-COMP:10000"/>
        <dbReference type="Rhea" id="RHEA-COMP:10001"/>
        <dbReference type="Rhea" id="RHEA-COMP:10698"/>
        <dbReference type="Rhea" id="RHEA-COMP:10700"/>
        <dbReference type="ChEBI" id="CHEBI:15378"/>
        <dbReference type="ChEBI" id="CHEBI:29950"/>
        <dbReference type="ChEBI" id="CHEBI:33737"/>
        <dbReference type="ChEBI" id="CHEBI:33738"/>
        <dbReference type="ChEBI" id="CHEBI:50058"/>
        <dbReference type="EC" id="1.8.7.2"/>
    </reaction>
</comment>
<dbReference type="PANTHER" id="PTHR35113">
    <property type="entry name" value="FERREDOXIN-THIOREDOXIN REDUCTASE CATALYTIC CHAIN, CHLOROPLASTIC"/>
    <property type="match status" value="1"/>
</dbReference>
<protein>
    <recommendedName>
        <fullName evidence="5">Ferredoxin-thioredoxin reductase catalytic chain, chloroplastic</fullName>
        <ecNumber evidence="4">1.8.7.2</ecNumber>
    </recommendedName>
    <alternativeName>
        <fullName evidence="13">Ferredoxin-thioredoxin reductase subunit B</fullName>
    </alternativeName>
</protein>
<organism evidence="15 16">
    <name type="scientific">Physcomitrium patens</name>
    <name type="common">Spreading-leaved earth moss</name>
    <name type="synonym">Physcomitrella patens</name>
    <dbReference type="NCBI Taxonomy" id="3218"/>
    <lineage>
        <taxon>Eukaryota</taxon>
        <taxon>Viridiplantae</taxon>
        <taxon>Streptophyta</taxon>
        <taxon>Embryophyta</taxon>
        <taxon>Bryophyta</taxon>
        <taxon>Bryophytina</taxon>
        <taxon>Bryopsida</taxon>
        <taxon>Funariidae</taxon>
        <taxon>Funariales</taxon>
        <taxon>Funariaceae</taxon>
        <taxon>Physcomitrium</taxon>
    </lineage>
</organism>
<keyword evidence="7" id="KW-0479">Metal-binding</keyword>
<keyword evidence="6" id="KW-0004">4Fe-4S</keyword>
<keyword evidence="9" id="KW-0408">Iron</keyword>
<evidence type="ECO:0000256" key="12">
    <source>
        <dbReference type="ARBA" id="ARBA00026011"/>
    </source>
</evidence>
<evidence type="ECO:0000256" key="4">
    <source>
        <dbReference type="ARBA" id="ARBA00012358"/>
    </source>
</evidence>
<evidence type="ECO:0000256" key="1">
    <source>
        <dbReference type="ARBA" id="ARBA00001966"/>
    </source>
</evidence>
<name>A0A7I4DC98_PHYPA</name>
<evidence type="ECO:0000256" key="14">
    <source>
        <dbReference type="ARBA" id="ARBA00048150"/>
    </source>
</evidence>
<dbReference type="SUPFAM" id="SSF57662">
    <property type="entry name" value="Ferredoxin thioredoxin reductase (FTR), catalytic beta chain"/>
    <property type="match status" value="1"/>
</dbReference>
<keyword evidence="8" id="KW-0560">Oxidoreductase</keyword>
<dbReference type="FunFam" id="3.90.460.10:FF:000001">
    <property type="entry name" value="Ferredoxin-thioredoxin reductase, catalytic chain"/>
    <property type="match status" value="1"/>
</dbReference>
<dbReference type="GO" id="GO:0016730">
    <property type="term" value="F:oxidoreductase activity, acting on iron-sulfur proteins as donors"/>
    <property type="evidence" value="ECO:0007669"/>
    <property type="project" value="InterPro"/>
</dbReference>
<dbReference type="GO" id="GO:0103012">
    <property type="term" value="F:ferredoxin-thioredoxin reductase activity"/>
    <property type="evidence" value="ECO:0000318"/>
    <property type="project" value="GO_Central"/>
</dbReference>
<reference evidence="15" key="3">
    <citation type="submission" date="2020-12" db="UniProtKB">
        <authorList>
            <consortium name="EnsemblPlants"/>
        </authorList>
    </citation>
    <scope>IDENTIFICATION</scope>
</reference>
<dbReference type="InParanoid" id="A0A7I4DC98"/>
<dbReference type="AlphaFoldDB" id="A0A7I4DC98"/>
<dbReference type="Proteomes" id="UP000006727">
    <property type="component" value="Chromosome 3"/>
</dbReference>
<dbReference type="GO" id="GO:0015979">
    <property type="term" value="P:photosynthesis"/>
    <property type="evidence" value="ECO:0000318"/>
    <property type="project" value="GO_Central"/>
</dbReference>
<dbReference type="PANTHER" id="PTHR35113:SF1">
    <property type="entry name" value="FERREDOXIN-THIOREDOXIN REDUCTASE CATALYTIC CHAIN, CHLOROPLASTIC"/>
    <property type="match status" value="1"/>
</dbReference>
<comment type="similarity">
    <text evidence="3">Belongs to the ferredoxin thioredoxin reductase beta subunit family.</text>
</comment>
<evidence type="ECO:0000256" key="5">
    <source>
        <dbReference type="ARBA" id="ARBA00018993"/>
    </source>
</evidence>
<keyword evidence="16" id="KW-1185">Reference proteome</keyword>
<comment type="subunit">
    <text evidence="12">Heterodimer of subunit A (variable subunit) and subunit B (catalytic subunit). Heterodimeric FTR forms a complex with ferredoxin and thioredoxin.</text>
</comment>
<dbReference type="EMBL" id="ABEU02000003">
    <property type="status" value="NOT_ANNOTATED_CDS"/>
    <property type="molecule type" value="Genomic_DNA"/>
</dbReference>
<sequence>MACLMAGAGVAGVFTQSQLCSRSSFASKCGGLSGGGAPESVAPRGLAVRAGGEPSAQSLEVMRKFSEQYARKSDTFFCVDKSVTAVVIKGLAEHKDILGAPLCPCRHYDDKEAEAKQGFWNCPCVPMRERKECHCMLFLTPENDFAGDEQVYYHIFEYGLHYTTVGKLFALNYVCFEPRQHNDL</sequence>
<dbReference type="EC" id="1.8.7.2" evidence="4"/>
<evidence type="ECO:0000256" key="10">
    <source>
        <dbReference type="ARBA" id="ARBA00023014"/>
    </source>
</evidence>
<proteinExistence type="inferred from homology"/>
<evidence type="ECO:0000256" key="6">
    <source>
        <dbReference type="ARBA" id="ARBA00022485"/>
    </source>
</evidence>